<evidence type="ECO:0000256" key="2">
    <source>
        <dbReference type="ARBA" id="ARBA00022485"/>
    </source>
</evidence>
<dbReference type="PANTHER" id="PTHR11228:SF7">
    <property type="entry name" value="PQQA PEPTIDE CYCLASE"/>
    <property type="match status" value="1"/>
</dbReference>
<dbReference type="EMBL" id="UINC01129349">
    <property type="protein sequence ID" value="SVD09674.1"/>
    <property type="molecule type" value="Genomic_DNA"/>
</dbReference>
<dbReference type="InterPro" id="IPR000385">
    <property type="entry name" value="MoaA_NifB_PqqE_Fe-S-bd_CS"/>
</dbReference>
<dbReference type="GO" id="GO:0016491">
    <property type="term" value="F:oxidoreductase activity"/>
    <property type="evidence" value="ECO:0007669"/>
    <property type="project" value="UniProtKB-KW"/>
</dbReference>
<keyword evidence="6" id="KW-0408">Iron</keyword>
<dbReference type="Gene3D" id="3.20.20.70">
    <property type="entry name" value="Aldolase class I"/>
    <property type="match status" value="1"/>
</dbReference>
<evidence type="ECO:0000259" key="8">
    <source>
        <dbReference type="PROSITE" id="PS51918"/>
    </source>
</evidence>
<dbReference type="InterPro" id="IPR013785">
    <property type="entry name" value="Aldolase_TIM"/>
</dbReference>
<dbReference type="SUPFAM" id="SSF102114">
    <property type="entry name" value="Radical SAM enzymes"/>
    <property type="match status" value="1"/>
</dbReference>
<evidence type="ECO:0000313" key="9">
    <source>
        <dbReference type="EMBL" id="SVD09674.1"/>
    </source>
</evidence>
<feature type="non-terminal residue" evidence="9">
    <location>
        <position position="196"/>
    </location>
</feature>
<dbReference type="PANTHER" id="PTHR11228">
    <property type="entry name" value="RADICAL SAM DOMAIN PROTEIN"/>
    <property type="match status" value="1"/>
</dbReference>
<keyword evidence="7" id="KW-0411">Iron-sulfur</keyword>
<dbReference type="InterPro" id="IPR058240">
    <property type="entry name" value="rSAM_sf"/>
</dbReference>
<dbReference type="Pfam" id="PF04055">
    <property type="entry name" value="Radical_SAM"/>
    <property type="match status" value="1"/>
</dbReference>
<dbReference type="PROSITE" id="PS01305">
    <property type="entry name" value="MOAA_NIFB_PQQE"/>
    <property type="match status" value="1"/>
</dbReference>
<evidence type="ECO:0000256" key="4">
    <source>
        <dbReference type="ARBA" id="ARBA00022723"/>
    </source>
</evidence>
<evidence type="ECO:0000256" key="1">
    <source>
        <dbReference type="ARBA" id="ARBA00001966"/>
    </source>
</evidence>
<protein>
    <recommendedName>
        <fullName evidence="8">Radical SAM core domain-containing protein</fullName>
    </recommendedName>
</protein>
<organism evidence="9">
    <name type="scientific">marine metagenome</name>
    <dbReference type="NCBI Taxonomy" id="408172"/>
    <lineage>
        <taxon>unclassified sequences</taxon>
        <taxon>metagenomes</taxon>
        <taxon>ecological metagenomes</taxon>
    </lineage>
</organism>
<reference evidence="9" key="1">
    <citation type="submission" date="2018-05" db="EMBL/GenBank/DDBJ databases">
        <authorList>
            <person name="Lanie J.A."/>
            <person name="Ng W.-L."/>
            <person name="Kazmierczak K.M."/>
            <person name="Andrzejewski T.M."/>
            <person name="Davidsen T.M."/>
            <person name="Wayne K.J."/>
            <person name="Tettelin H."/>
            <person name="Glass J.I."/>
            <person name="Rusch D."/>
            <person name="Podicherti R."/>
            <person name="Tsui H.-C.T."/>
            <person name="Winkler M.E."/>
        </authorList>
    </citation>
    <scope>NUCLEOTIDE SEQUENCE</scope>
</reference>
<dbReference type="InterPro" id="IPR007197">
    <property type="entry name" value="rSAM"/>
</dbReference>
<dbReference type="InterPro" id="IPR050377">
    <property type="entry name" value="Radical_SAM_PqqE_MftC-like"/>
</dbReference>
<name>A0A382SID9_9ZZZZ</name>
<comment type="cofactor">
    <cofactor evidence="1">
        <name>[4Fe-4S] cluster</name>
        <dbReference type="ChEBI" id="CHEBI:49883"/>
    </cofactor>
</comment>
<accession>A0A382SID9</accession>
<evidence type="ECO:0000256" key="5">
    <source>
        <dbReference type="ARBA" id="ARBA00023002"/>
    </source>
</evidence>
<dbReference type="PROSITE" id="PS51918">
    <property type="entry name" value="RADICAL_SAM"/>
    <property type="match status" value="1"/>
</dbReference>
<dbReference type="GO" id="GO:0051539">
    <property type="term" value="F:4 iron, 4 sulfur cluster binding"/>
    <property type="evidence" value="ECO:0007669"/>
    <property type="project" value="UniProtKB-KW"/>
</dbReference>
<dbReference type="SFLD" id="SFLDS00029">
    <property type="entry name" value="Radical_SAM"/>
    <property type="match status" value="1"/>
</dbReference>
<dbReference type="CDD" id="cd01335">
    <property type="entry name" value="Radical_SAM"/>
    <property type="match status" value="1"/>
</dbReference>
<keyword evidence="2" id="KW-0004">4Fe-4S</keyword>
<evidence type="ECO:0000256" key="6">
    <source>
        <dbReference type="ARBA" id="ARBA00023004"/>
    </source>
</evidence>
<evidence type="ECO:0000256" key="3">
    <source>
        <dbReference type="ARBA" id="ARBA00022691"/>
    </source>
</evidence>
<evidence type="ECO:0000256" key="7">
    <source>
        <dbReference type="ARBA" id="ARBA00023014"/>
    </source>
</evidence>
<keyword evidence="3" id="KW-0949">S-adenosyl-L-methionine</keyword>
<feature type="domain" description="Radical SAM core" evidence="8">
    <location>
        <begin position="48"/>
        <end position="196"/>
    </location>
</feature>
<dbReference type="SFLD" id="SFLDG01067">
    <property type="entry name" value="SPASM/twitch_domain_containing"/>
    <property type="match status" value="1"/>
</dbReference>
<proteinExistence type="predicted"/>
<gene>
    <name evidence="9" type="ORF">METZ01_LOCUS362528</name>
</gene>
<sequence>MKINKGQFRLSSRSKNFKFELHRGHGHLLDYISNRIKWHLYPRIHKVSRYPPHVDVEISSRCNLNCPMCYTTTDEFKKIAGLGYMEFDLFKKIIDECGRNGVFSIRISFRGEPLLHPQAFEMIEYAKTHGIKEVSTLTHGGTLNEEKFEELIDLGLDWLTISFDGIGETYNKIRAPLTFEDAVNKIKNYQDIKKKR</sequence>
<keyword evidence="4" id="KW-0479">Metal-binding</keyword>
<keyword evidence="5" id="KW-0560">Oxidoreductase</keyword>
<dbReference type="GO" id="GO:0046872">
    <property type="term" value="F:metal ion binding"/>
    <property type="evidence" value="ECO:0007669"/>
    <property type="project" value="UniProtKB-KW"/>
</dbReference>
<dbReference type="AlphaFoldDB" id="A0A382SID9"/>